<keyword evidence="2" id="KW-0378">Hydrolase</keyword>
<dbReference type="PANTHER" id="PTHR43194:SF2">
    <property type="entry name" value="PEROXISOMAL MEMBRANE PROTEIN LPX1"/>
    <property type="match status" value="1"/>
</dbReference>
<comment type="caution">
    <text evidence="2">The sequence shown here is derived from an EMBL/GenBank/DDBJ whole genome shotgun (WGS) entry which is preliminary data.</text>
</comment>
<dbReference type="RefSeq" id="WP_345449250.1">
    <property type="nucleotide sequence ID" value="NZ_BAABKK010000011.1"/>
</dbReference>
<dbReference type="InterPro" id="IPR050228">
    <property type="entry name" value="Carboxylesterase_BioH"/>
</dbReference>
<evidence type="ECO:0000313" key="3">
    <source>
        <dbReference type="Proteomes" id="UP001500200"/>
    </source>
</evidence>
<dbReference type="EMBL" id="BAABKK010000011">
    <property type="protein sequence ID" value="GAA5194093.1"/>
    <property type="molecule type" value="Genomic_DNA"/>
</dbReference>
<gene>
    <name evidence="2" type="ORF">GCM10023346_20710</name>
</gene>
<dbReference type="PANTHER" id="PTHR43194">
    <property type="entry name" value="HYDROLASE ALPHA/BETA FOLD FAMILY"/>
    <property type="match status" value="1"/>
</dbReference>
<dbReference type="Gene3D" id="3.40.50.1820">
    <property type="entry name" value="alpha/beta hydrolase"/>
    <property type="match status" value="1"/>
</dbReference>
<keyword evidence="3" id="KW-1185">Reference proteome</keyword>
<name>A0ABP9SE09_9MICC</name>
<accession>A0ABP9SE09</accession>
<evidence type="ECO:0000259" key="1">
    <source>
        <dbReference type="Pfam" id="PF12697"/>
    </source>
</evidence>
<dbReference type="InterPro" id="IPR000073">
    <property type="entry name" value="AB_hydrolase_1"/>
</dbReference>
<dbReference type="InterPro" id="IPR029058">
    <property type="entry name" value="AB_hydrolase_fold"/>
</dbReference>
<dbReference type="Pfam" id="PF12697">
    <property type="entry name" value="Abhydrolase_6"/>
    <property type="match status" value="1"/>
</dbReference>
<dbReference type="GO" id="GO:0016787">
    <property type="term" value="F:hydrolase activity"/>
    <property type="evidence" value="ECO:0007669"/>
    <property type="project" value="UniProtKB-KW"/>
</dbReference>
<protein>
    <submittedName>
        <fullName evidence="2">Alpha/beta fold hydrolase</fullName>
    </submittedName>
</protein>
<dbReference type="SUPFAM" id="SSF53474">
    <property type="entry name" value="alpha/beta-Hydrolases"/>
    <property type="match status" value="1"/>
</dbReference>
<reference evidence="3" key="1">
    <citation type="journal article" date="2019" name="Int. J. Syst. Evol. Microbiol.">
        <title>The Global Catalogue of Microorganisms (GCM) 10K type strain sequencing project: providing services to taxonomists for standard genome sequencing and annotation.</title>
        <authorList>
            <consortium name="The Broad Institute Genomics Platform"/>
            <consortium name="The Broad Institute Genome Sequencing Center for Infectious Disease"/>
            <person name="Wu L."/>
            <person name="Ma J."/>
        </authorList>
    </citation>
    <scope>NUCLEOTIDE SEQUENCE [LARGE SCALE GENOMIC DNA]</scope>
    <source>
        <strain evidence="3">JCM 18514</strain>
    </source>
</reference>
<sequence length="298" mass="33148">MTQTAPERITFPVPIESAPAAEFVGFFHPARGDRRNVLQVLAHGCSYDHRYWDAPTINGRDYSYVQFMTSRGFDVLALDLPGVGESDKPKSGEFTVQAVGQALSCLIDSLRRPGAIPGRRFDRIVSVGHSLGSMVGVFAEANWPAADLLIVTATGHYPLRAKNKWAPGEREALLHEPYAQVPPRSRLKYYHQPEADPVVIAFDKETLRTAIPSRLWGDTIYLSNTPEAAGVYDVRCPVYIQLGEFDPTLPGRYSEQEGACYKSSAEVIVDALPDMGHCFNLHLNRELSWRGICKRLTD</sequence>
<dbReference type="Proteomes" id="UP001500200">
    <property type="component" value="Unassembled WGS sequence"/>
</dbReference>
<feature type="domain" description="AB hydrolase-1" evidence="1">
    <location>
        <begin position="40"/>
        <end position="282"/>
    </location>
</feature>
<proteinExistence type="predicted"/>
<organism evidence="2 3">
    <name type="scientific">Arthrobacter gyeryongensis</name>
    <dbReference type="NCBI Taxonomy" id="1650592"/>
    <lineage>
        <taxon>Bacteria</taxon>
        <taxon>Bacillati</taxon>
        <taxon>Actinomycetota</taxon>
        <taxon>Actinomycetes</taxon>
        <taxon>Micrococcales</taxon>
        <taxon>Micrococcaceae</taxon>
        <taxon>Arthrobacter</taxon>
    </lineage>
</organism>
<evidence type="ECO:0000313" key="2">
    <source>
        <dbReference type="EMBL" id="GAA5194093.1"/>
    </source>
</evidence>